<dbReference type="InterPro" id="IPR050072">
    <property type="entry name" value="Peptidase_M20A"/>
</dbReference>
<proteinExistence type="predicted"/>
<dbReference type="InterPro" id="IPR017150">
    <property type="entry name" value="Pept_M20_glutamate_carboxypep"/>
</dbReference>
<dbReference type="Gene3D" id="3.30.70.360">
    <property type="match status" value="1"/>
</dbReference>
<evidence type="ECO:0000256" key="1">
    <source>
        <dbReference type="ARBA" id="ARBA00022723"/>
    </source>
</evidence>
<dbReference type="InterPro" id="IPR036264">
    <property type="entry name" value="Bact_exopeptidase_dim_dom"/>
</dbReference>
<dbReference type="InterPro" id="IPR011650">
    <property type="entry name" value="Peptidase_M20_dimer"/>
</dbReference>
<keyword evidence="1" id="KW-0479">Metal-binding</keyword>
<evidence type="ECO:0000313" key="6">
    <source>
        <dbReference type="Proteomes" id="UP000019678"/>
    </source>
</evidence>
<comment type="caution">
    <text evidence="5">The sequence shown here is derived from an EMBL/GenBank/DDBJ whole genome shotgun (WGS) entry which is preliminary data.</text>
</comment>
<evidence type="ECO:0000256" key="2">
    <source>
        <dbReference type="ARBA" id="ARBA00022801"/>
    </source>
</evidence>
<feature type="active site" description="Proton acceptor" evidence="3">
    <location>
        <position position="177"/>
    </location>
</feature>
<dbReference type="InterPro" id="IPR002933">
    <property type="entry name" value="Peptidase_M20"/>
</dbReference>
<dbReference type="GO" id="GO:0046872">
    <property type="term" value="F:metal ion binding"/>
    <property type="evidence" value="ECO:0007669"/>
    <property type="project" value="UniProtKB-KW"/>
</dbReference>
<dbReference type="Proteomes" id="UP000019678">
    <property type="component" value="Unassembled WGS sequence"/>
</dbReference>
<dbReference type="AlphaFoldDB" id="A0A017T169"/>
<keyword evidence="6" id="KW-1185">Reference proteome</keyword>
<gene>
    <name evidence="5" type="ORF">CAP_6762</name>
</gene>
<dbReference type="eggNOG" id="COG0624">
    <property type="taxonomic scope" value="Bacteria"/>
</dbReference>
<dbReference type="STRING" id="1192034.CAP_6762"/>
<reference evidence="5 6" key="1">
    <citation type="submission" date="2013-05" db="EMBL/GenBank/DDBJ databases">
        <title>Genome assembly of Chondromyces apiculatus DSM 436.</title>
        <authorList>
            <person name="Sharma G."/>
            <person name="Khatri I."/>
            <person name="Kaur C."/>
            <person name="Mayilraj S."/>
            <person name="Subramanian S."/>
        </authorList>
    </citation>
    <scope>NUCLEOTIDE SEQUENCE [LARGE SCALE GENOMIC DNA]</scope>
    <source>
        <strain evidence="5 6">DSM 436</strain>
    </source>
</reference>
<dbReference type="Pfam" id="PF01546">
    <property type="entry name" value="Peptidase_M20"/>
    <property type="match status" value="1"/>
</dbReference>
<dbReference type="SUPFAM" id="SSF55031">
    <property type="entry name" value="Bacterial exopeptidase dimerisation domain"/>
    <property type="match status" value="1"/>
</dbReference>
<evidence type="ECO:0000313" key="5">
    <source>
        <dbReference type="EMBL" id="EYF02555.1"/>
    </source>
</evidence>
<evidence type="ECO:0000256" key="3">
    <source>
        <dbReference type="PIRSR" id="PIRSR037238-1"/>
    </source>
</evidence>
<dbReference type="PANTHER" id="PTHR43808">
    <property type="entry name" value="ACETYLORNITHINE DEACETYLASE"/>
    <property type="match status" value="1"/>
</dbReference>
<dbReference type="Gene3D" id="3.40.630.10">
    <property type="entry name" value="Zn peptidases"/>
    <property type="match status" value="1"/>
</dbReference>
<dbReference type="EMBL" id="ASRX01000059">
    <property type="protein sequence ID" value="EYF02555.1"/>
    <property type="molecule type" value="Genomic_DNA"/>
</dbReference>
<dbReference type="SUPFAM" id="SSF53187">
    <property type="entry name" value="Zn-dependent exopeptidases"/>
    <property type="match status" value="1"/>
</dbReference>
<sequence>MVQGVAPRPARREGGRIWSQRGAACDAGAVLERLREALSGRTEAMLGLIERLVQVNSFTDNIEGGNAVGELLAAEINAIPGMRTWSVPSQRYASHWFAESEAARGAEGGFVALVGHLDTVFPPGTFEGFRRDGELARGPGVLDMKGGLVVMIEALRALSAIGALPRVPVRLGIVSDEEVGSPEGRALLQQALSGAACALAFESGRKADLIITSRKGTGAVRVVAHGKAAHAGNNHKDGANAIWALARFVDKAQRLTDYDRGVTVNVGKVSGGTSKNTVPEDAEAQVDFRYIRIADGIAMVKSFEEAARAAAEEVPGTTVEVLGGVARAPLERTDANVALFQEYAGHAKAAGLGHGEAALVGGGSDASTTAEIGIPSIDAMGPRGSGFHTRDELIEVASLVPKAEALAAFLLGRARG</sequence>
<dbReference type="PANTHER" id="PTHR43808:SF9">
    <property type="entry name" value="BLL0789 PROTEIN"/>
    <property type="match status" value="1"/>
</dbReference>
<feature type="active site" evidence="3">
    <location>
        <position position="118"/>
    </location>
</feature>
<evidence type="ECO:0000259" key="4">
    <source>
        <dbReference type="Pfam" id="PF07687"/>
    </source>
</evidence>
<name>A0A017T169_9BACT</name>
<dbReference type="Pfam" id="PF07687">
    <property type="entry name" value="M20_dimer"/>
    <property type="match status" value="1"/>
</dbReference>
<accession>A0A017T169</accession>
<feature type="domain" description="Peptidase M20 dimerisation" evidence="4">
    <location>
        <begin position="213"/>
        <end position="313"/>
    </location>
</feature>
<dbReference type="PIRSF" id="PIRSF037238">
    <property type="entry name" value="Carboxypeptidase_G2"/>
    <property type="match status" value="1"/>
</dbReference>
<organism evidence="5 6">
    <name type="scientific">Chondromyces apiculatus DSM 436</name>
    <dbReference type="NCBI Taxonomy" id="1192034"/>
    <lineage>
        <taxon>Bacteria</taxon>
        <taxon>Pseudomonadati</taxon>
        <taxon>Myxococcota</taxon>
        <taxon>Polyangia</taxon>
        <taxon>Polyangiales</taxon>
        <taxon>Polyangiaceae</taxon>
        <taxon>Chondromyces</taxon>
    </lineage>
</organism>
<keyword evidence="2" id="KW-0378">Hydrolase</keyword>
<protein>
    <submittedName>
        <fullName evidence="5">Acetylornithine deacetylase/Succinyl-diaminopimelate desuccinylase</fullName>
    </submittedName>
</protein>
<dbReference type="GO" id="GO:0016787">
    <property type="term" value="F:hydrolase activity"/>
    <property type="evidence" value="ECO:0007669"/>
    <property type="project" value="UniProtKB-KW"/>
</dbReference>